<proteinExistence type="predicted"/>
<comment type="caution">
    <text evidence="4">The sequence shown here is derived from an EMBL/GenBank/DDBJ whole genome shotgun (WGS) entry which is preliminary data.</text>
</comment>
<accession>A0ABD3LGS7</accession>
<evidence type="ECO:0000313" key="5">
    <source>
        <dbReference type="Proteomes" id="UP001634007"/>
    </source>
</evidence>
<organism evidence="4 5">
    <name type="scientific">Eucalyptus globulus</name>
    <name type="common">Tasmanian blue gum</name>
    <dbReference type="NCBI Taxonomy" id="34317"/>
    <lineage>
        <taxon>Eukaryota</taxon>
        <taxon>Viridiplantae</taxon>
        <taxon>Streptophyta</taxon>
        <taxon>Embryophyta</taxon>
        <taxon>Tracheophyta</taxon>
        <taxon>Spermatophyta</taxon>
        <taxon>Magnoliopsida</taxon>
        <taxon>eudicotyledons</taxon>
        <taxon>Gunneridae</taxon>
        <taxon>Pentapetalae</taxon>
        <taxon>rosids</taxon>
        <taxon>malvids</taxon>
        <taxon>Myrtales</taxon>
        <taxon>Myrtaceae</taxon>
        <taxon>Myrtoideae</taxon>
        <taxon>Eucalypteae</taxon>
        <taxon>Eucalyptus</taxon>
    </lineage>
</organism>
<evidence type="ECO:0000256" key="2">
    <source>
        <dbReference type="ARBA" id="ARBA00023306"/>
    </source>
</evidence>
<dbReference type="EMBL" id="JBJKBG010000002">
    <property type="protein sequence ID" value="KAL3750612.1"/>
    <property type="molecule type" value="Genomic_DNA"/>
</dbReference>
<evidence type="ECO:0008006" key="6">
    <source>
        <dbReference type="Google" id="ProtNLM"/>
    </source>
</evidence>
<keyword evidence="2" id="KW-0131">Cell cycle</keyword>
<protein>
    <recommendedName>
        <fullName evidence="6">Cyclin-dependent protein kinase inhibitor SMR4</fullName>
    </recommendedName>
</protein>
<dbReference type="PANTHER" id="PTHR33142:SF15">
    <property type="entry name" value="CYCLIN-DEPENDENT PROTEIN KINASE INHIBITOR SMR4"/>
    <property type="match status" value="1"/>
</dbReference>
<dbReference type="AlphaFoldDB" id="A0ABD3LGS7"/>
<evidence type="ECO:0000313" key="4">
    <source>
        <dbReference type="EMBL" id="KAL3750612.1"/>
    </source>
</evidence>
<evidence type="ECO:0000256" key="1">
    <source>
        <dbReference type="ARBA" id="ARBA00023013"/>
    </source>
</evidence>
<reference evidence="4 5" key="1">
    <citation type="submission" date="2024-11" db="EMBL/GenBank/DDBJ databases">
        <title>Chromosome-level genome assembly of Eucalyptus globulus Labill. provides insights into its genome evolution.</title>
        <authorList>
            <person name="Li X."/>
        </authorList>
    </citation>
    <scope>NUCLEOTIDE SEQUENCE [LARGE SCALE GENOMIC DNA]</scope>
    <source>
        <strain evidence="4">CL2024</strain>
        <tissue evidence="4">Fresh tender leaves</tissue>
    </source>
</reference>
<feature type="compositionally biased region" description="Basic residues" evidence="3">
    <location>
        <begin position="42"/>
        <end position="54"/>
    </location>
</feature>
<evidence type="ECO:0000256" key="3">
    <source>
        <dbReference type="SAM" id="MobiDB-lite"/>
    </source>
</evidence>
<sequence length="80" mass="8672">MGSEDVMLCEEGMMMMMERDGCATPTRGEFRIPAASAPPPPPRKKPSCSGKKRGPPKDGYFQAPDDLELLFAAGKRQACP</sequence>
<dbReference type="InterPro" id="IPR040389">
    <property type="entry name" value="SMR"/>
</dbReference>
<name>A0ABD3LGS7_EUCGL</name>
<keyword evidence="1" id="KW-0649">Protein kinase inhibitor</keyword>
<gene>
    <name evidence="4" type="ORF">ACJRO7_011588</name>
</gene>
<dbReference type="Proteomes" id="UP001634007">
    <property type="component" value="Unassembled WGS sequence"/>
</dbReference>
<feature type="region of interest" description="Disordered" evidence="3">
    <location>
        <begin position="23"/>
        <end position="63"/>
    </location>
</feature>
<dbReference type="GO" id="GO:0004860">
    <property type="term" value="F:protein kinase inhibitor activity"/>
    <property type="evidence" value="ECO:0007669"/>
    <property type="project" value="UniProtKB-KW"/>
</dbReference>
<dbReference type="PANTHER" id="PTHR33142">
    <property type="entry name" value="CYCLIN-DEPENDENT PROTEIN KINASE INHIBITOR SMR13"/>
    <property type="match status" value="1"/>
</dbReference>
<keyword evidence="5" id="KW-1185">Reference proteome</keyword>